<protein>
    <recommendedName>
        <fullName evidence="3">DUF4287 domain-containing protein</fullName>
    </recommendedName>
</protein>
<name>A0ABN2JCG2_9MICO</name>
<dbReference type="Pfam" id="PF14117">
    <property type="entry name" value="DUF4287"/>
    <property type="match status" value="1"/>
</dbReference>
<evidence type="ECO:0000313" key="2">
    <source>
        <dbReference type="Proteomes" id="UP001501138"/>
    </source>
</evidence>
<keyword evidence="2" id="KW-1185">Reference proteome</keyword>
<proteinExistence type="predicted"/>
<dbReference type="InterPro" id="IPR025629">
    <property type="entry name" value="DUF4287"/>
</dbReference>
<accession>A0ABN2JCG2</accession>
<reference evidence="1 2" key="1">
    <citation type="journal article" date="2019" name="Int. J. Syst. Evol. Microbiol.">
        <title>The Global Catalogue of Microorganisms (GCM) 10K type strain sequencing project: providing services to taxonomists for standard genome sequencing and annotation.</title>
        <authorList>
            <consortium name="The Broad Institute Genomics Platform"/>
            <consortium name="The Broad Institute Genome Sequencing Center for Infectious Disease"/>
            <person name="Wu L."/>
            <person name="Ma J."/>
        </authorList>
    </citation>
    <scope>NUCLEOTIDE SEQUENCE [LARGE SCALE GENOMIC DNA]</scope>
    <source>
        <strain evidence="1 2">JCM 15589</strain>
    </source>
</reference>
<organism evidence="1 2">
    <name type="scientific">Isoptericola hypogeus</name>
    <dbReference type="NCBI Taxonomy" id="300179"/>
    <lineage>
        <taxon>Bacteria</taxon>
        <taxon>Bacillati</taxon>
        <taxon>Actinomycetota</taxon>
        <taxon>Actinomycetes</taxon>
        <taxon>Micrococcales</taxon>
        <taxon>Promicromonosporaceae</taxon>
        <taxon>Isoptericola</taxon>
    </lineage>
</organism>
<dbReference type="Proteomes" id="UP001501138">
    <property type="component" value="Unassembled WGS sequence"/>
</dbReference>
<evidence type="ECO:0000313" key="1">
    <source>
        <dbReference type="EMBL" id="GAA1722415.1"/>
    </source>
</evidence>
<sequence>MATGEGTRRSVQTIGDDAVAEATGRGRGEWFSLLDAAGASGWSHREIAAWLAAEHGVDGWWAQSVTVAYEQERGMRAPGQRADGRFEVSSTKSVAGDLEGVFALVADAEHRARWLDPGLAEAGAGERSEVLGATPTSSVRLVWPVGALGAPAHRPGRVIVGLYQARDDDGTPRGKVRVGVQHGGLESTDLAERLRAFWKDRLADLARLADETTGPGAPGA</sequence>
<dbReference type="EMBL" id="BAAAPM010000003">
    <property type="protein sequence ID" value="GAA1722415.1"/>
    <property type="molecule type" value="Genomic_DNA"/>
</dbReference>
<comment type="caution">
    <text evidence="1">The sequence shown here is derived from an EMBL/GenBank/DDBJ whole genome shotgun (WGS) entry which is preliminary data.</text>
</comment>
<dbReference type="RefSeq" id="WP_344247696.1">
    <property type="nucleotide sequence ID" value="NZ_BAAAPM010000003.1"/>
</dbReference>
<gene>
    <name evidence="1" type="ORF">GCM10009809_17620</name>
</gene>
<dbReference type="SUPFAM" id="SSF55961">
    <property type="entry name" value="Bet v1-like"/>
    <property type="match status" value="1"/>
</dbReference>
<evidence type="ECO:0008006" key="3">
    <source>
        <dbReference type="Google" id="ProtNLM"/>
    </source>
</evidence>